<feature type="region of interest" description="Disordered" evidence="1">
    <location>
        <begin position="51"/>
        <end position="86"/>
    </location>
</feature>
<name>A0A6J4IY88_9ACTN</name>
<gene>
    <name evidence="2" type="ORF">AVDCRST_MAG10-2933</name>
</gene>
<evidence type="ECO:0000256" key="1">
    <source>
        <dbReference type="SAM" id="MobiDB-lite"/>
    </source>
</evidence>
<organism evidence="2">
    <name type="scientific">uncultured Acidimicrobiales bacterium</name>
    <dbReference type="NCBI Taxonomy" id="310071"/>
    <lineage>
        <taxon>Bacteria</taxon>
        <taxon>Bacillati</taxon>
        <taxon>Actinomycetota</taxon>
        <taxon>Acidimicrobiia</taxon>
        <taxon>Acidimicrobiales</taxon>
        <taxon>environmental samples</taxon>
    </lineage>
</organism>
<sequence length="270" mass="28164">MASLELAEADVVAVPPERGHDAAAAALDGKHVIRDPVRDEHLWATLPAGRGRVARRERDDSPEQVAVGEAEPEGIGGPVGEALHGDLPRVDGVAAERVSESTIDEVHVRAVAAEDDVPRPASGLGGQEEQAGLVGTIMEGSQAVGGTPSGTVEHHHERKWAIHVVVGRHEDEPVATPAQSERLQTRLTAARFRPPRALPEPPSERTVVAGGRRGERGPVAEALSATPDDHQSGGPGAQQAAPGEATASTGLLAAIHARSTTRRPGSRRMS</sequence>
<feature type="compositionally biased region" description="Basic residues" evidence="1">
    <location>
        <begin position="259"/>
        <end position="270"/>
    </location>
</feature>
<proteinExistence type="predicted"/>
<feature type="region of interest" description="Disordered" evidence="1">
    <location>
        <begin position="193"/>
        <end position="270"/>
    </location>
</feature>
<protein>
    <submittedName>
        <fullName evidence="2">Uncharacterized protein</fullName>
    </submittedName>
</protein>
<accession>A0A6J4IY88</accession>
<dbReference type="AlphaFoldDB" id="A0A6J4IY88"/>
<evidence type="ECO:0000313" key="2">
    <source>
        <dbReference type="EMBL" id="CAA9265316.1"/>
    </source>
</evidence>
<reference evidence="2" key="1">
    <citation type="submission" date="2020-02" db="EMBL/GenBank/DDBJ databases">
        <authorList>
            <person name="Meier V. D."/>
        </authorList>
    </citation>
    <scope>NUCLEOTIDE SEQUENCE</scope>
    <source>
        <strain evidence="2">AVDCRST_MAG10</strain>
    </source>
</reference>
<dbReference type="EMBL" id="CADCTB010000183">
    <property type="protein sequence ID" value="CAA9265316.1"/>
    <property type="molecule type" value="Genomic_DNA"/>
</dbReference>